<dbReference type="AlphaFoldDB" id="A0A2N9IA72"/>
<dbReference type="Pfam" id="PF00614">
    <property type="entry name" value="PLDc"/>
    <property type="match status" value="2"/>
</dbReference>
<dbReference type="Gene3D" id="1.10.10.750">
    <property type="entry name" value="Ypt/Rab-GAP domain of gyp1p, domain 1"/>
    <property type="match status" value="1"/>
</dbReference>
<proteinExistence type="inferred from homology"/>
<evidence type="ECO:0000256" key="3">
    <source>
        <dbReference type="ARBA" id="ARBA00010683"/>
    </source>
</evidence>
<dbReference type="PROSITE" id="PS50004">
    <property type="entry name" value="C2"/>
    <property type="match status" value="1"/>
</dbReference>
<evidence type="ECO:0000256" key="8">
    <source>
        <dbReference type="ARBA" id="ARBA00022837"/>
    </source>
</evidence>
<dbReference type="InterPro" id="IPR035892">
    <property type="entry name" value="C2_domain_sf"/>
</dbReference>
<evidence type="ECO:0000259" key="16">
    <source>
        <dbReference type="PROSITE" id="PS50086"/>
    </source>
</evidence>
<dbReference type="Pfam" id="PF12357">
    <property type="entry name" value="PLD_C"/>
    <property type="match status" value="1"/>
</dbReference>
<dbReference type="Gene3D" id="3.30.870.10">
    <property type="entry name" value="Endonuclease Chain A"/>
    <property type="match status" value="2"/>
</dbReference>
<dbReference type="GO" id="GO:0005886">
    <property type="term" value="C:plasma membrane"/>
    <property type="evidence" value="ECO:0007669"/>
    <property type="project" value="TreeGrafter"/>
</dbReference>
<dbReference type="PROSITE" id="PS50086">
    <property type="entry name" value="TBC_RABGAP"/>
    <property type="match status" value="1"/>
</dbReference>
<dbReference type="InterPro" id="IPR015679">
    <property type="entry name" value="PLipase_D_fam"/>
</dbReference>
<feature type="domain" description="PLD phosphodiesterase" evidence="15">
    <location>
        <begin position="758"/>
        <end position="796"/>
    </location>
</feature>
<comment type="similarity">
    <text evidence="3">Belongs to the phospholipase D family. C2-PLD subfamily.</text>
</comment>
<dbReference type="SUPFAM" id="SSF56024">
    <property type="entry name" value="Phospholipase D/nuclease"/>
    <property type="match status" value="2"/>
</dbReference>
<dbReference type="GO" id="GO:0046872">
    <property type="term" value="F:metal ion binding"/>
    <property type="evidence" value="ECO:0007669"/>
    <property type="project" value="UniProtKB-KW"/>
</dbReference>
<dbReference type="FunFam" id="1.10.472.80:FF:000009">
    <property type="entry name" value="TBC1 domain family member 13"/>
    <property type="match status" value="1"/>
</dbReference>
<dbReference type="GO" id="GO:0009395">
    <property type="term" value="P:phospholipid catabolic process"/>
    <property type="evidence" value="ECO:0007669"/>
    <property type="project" value="TreeGrafter"/>
</dbReference>
<keyword evidence="10" id="KW-0443">Lipid metabolism</keyword>
<evidence type="ECO:0000259" key="15">
    <source>
        <dbReference type="PROSITE" id="PS50035"/>
    </source>
</evidence>
<dbReference type="FunFam" id="3.30.870.10:FF:000027">
    <property type="entry name" value="Phospholipase D"/>
    <property type="match status" value="1"/>
</dbReference>
<evidence type="ECO:0000256" key="2">
    <source>
        <dbReference type="ARBA" id="ARBA00001913"/>
    </source>
</evidence>
<dbReference type="InterPro" id="IPR035969">
    <property type="entry name" value="Rab-GAP_TBC_sf"/>
</dbReference>
<keyword evidence="6" id="KW-0677">Repeat</keyword>
<dbReference type="InterPro" id="IPR024632">
    <property type="entry name" value="PLipase_D_C"/>
</dbReference>
<comment type="catalytic activity">
    <reaction evidence="1">
        <text>a 1,2-diacyl-sn-glycero-3-phosphocholine + H2O = a 1,2-diacyl-sn-glycero-3-phosphate + choline + H(+)</text>
        <dbReference type="Rhea" id="RHEA:14445"/>
        <dbReference type="ChEBI" id="CHEBI:15354"/>
        <dbReference type="ChEBI" id="CHEBI:15377"/>
        <dbReference type="ChEBI" id="CHEBI:15378"/>
        <dbReference type="ChEBI" id="CHEBI:57643"/>
        <dbReference type="ChEBI" id="CHEBI:58608"/>
        <dbReference type="EC" id="3.1.4.4"/>
    </reaction>
</comment>
<dbReference type="Gene3D" id="2.60.40.150">
    <property type="entry name" value="C2 domain"/>
    <property type="match status" value="1"/>
</dbReference>
<dbReference type="Pfam" id="PF00168">
    <property type="entry name" value="C2"/>
    <property type="match status" value="1"/>
</dbReference>
<feature type="domain" description="Rab-GAP TBC" evidence="16">
    <location>
        <begin position="128"/>
        <end position="363"/>
    </location>
</feature>
<evidence type="ECO:0000256" key="11">
    <source>
        <dbReference type="ARBA" id="ARBA00041119"/>
    </source>
</evidence>
<organism evidence="17">
    <name type="scientific">Fagus sylvatica</name>
    <name type="common">Beechnut</name>
    <dbReference type="NCBI Taxonomy" id="28930"/>
    <lineage>
        <taxon>Eukaryota</taxon>
        <taxon>Viridiplantae</taxon>
        <taxon>Streptophyta</taxon>
        <taxon>Embryophyta</taxon>
        <taxon>Tracheophyta</taxon>
        <taxon>Spermatophyta</taxon>
        <taxon>Magnoliopsida</taxon>
        <taxon>eudicotyledons</taxon>
        <taxon>Gunneridae</taxon>
        <taxon>Pentapetalae</taxon>
        <taxon>rosids</taxon>
        <taxon>fabids</taxon>
        <taxon>Fagales</taxon>
        <taxon>Fagaceae</taxon>
        <taxon>Fagus</taxon>
    </lineage>
</organism>
<dbReference type="Gene3D" id="1.10.8.270">
    <property type="entry name" value="putative rabgap domain of human tbc1 domain family member 14 like domains"/>
    <property type="match status" value="1"/>
</dbReference>
<feature type="domain" description="C2" evidence="14">
    <location>
        <begin position="425"/>
        <end position="557"/>
    </location>
</feature>
<evidence type="ECO:0000256" key="6">
    <source>
        <dbReference type="ARBA" id="ARBA00022737"/>
    </source>
</evidence>
<reference evidence="17" key="1">
    <citation type="submission" date="2018-02" db="EMBL/GenBank/DDBJ databases">
        <authorList>
            <person name="Cohen D.B."/>
            <person name="Kent A.D."/>
        </authorList>
    </citation>
    <scope>NUCLEOTIDE SEQUENCE</scope>
</reference>
<keyword evidence="7" id="KW-0378">Hydrolase</keyword>
<dbReference type="FunFam" id="3.30.870.10:FF:000025">
    <property type="entry name" value="Phospholipase D delta"/>
    <property type="match status" value="1"/>
</dbReference>
<accession>A0A2N9IA72</accession>
<dbReference type="SUPFAM" id="SSF49562">
    <property type="entry name" value="C2 domain (Calcium/lipid-binding domain, CaLB)"/>
    <property type="match status" value="1"/>
</dbReference>
<evidence type="ECO:0000256" key="10">
    <source>
        <dbReference type="ARBA" id="ARBA00023098"/>
    </source>
</evidence>
<comment type="cofactor">
    <cofactor evidence="2">
        <name>Ca(2+)</name>
        <dbReference type="ChEBI" id="CHEBI:29108"/>
    </cofactor>
</comment>
<evidence type="ECO:0000256" key="5">
    <source>
        <dbReference type="ARBA" id="ARBA00022723"/>
    </source>
</evidence>
<dbReference type="CDD" id="cd04015">
    <property type="entry name" value="C2_plant_PLD"/>
    <property type="match status" value="1"/>
</dbReference>
<dbReference type="Gene3D" id="1.10.472.80">
    <property type="entry name" value="Ypt/Rab-GAP domain of gyp1p, domain 3"/>
    <property type="match status" value="1"/>
</dbReference>
<evidence type="ECO:0000313" key="17">
    <source>
        <dbReference type="EMBL" id="SPD20949.1"/>
    </source>
</evidence>
<dbReference type="PANTHER" id="PTHR18896">
    <property type="entry name" value="PHOSPHOLIPASE D"/>
    <property type="match status" value="1"/>
</dbReference>
<dbReference type="InterPro" id="IPR001736">
    <property type="entry name" value="PLipase_D/transphosphatidylase"/>
</dbReference>
<gene>
    <name evidence="17" type="ORF">FSB_LOCUS48831</name>
</gene>
<dbReference type="SUPFAM" id="SSF47923">
    <property type="entry name" value="Ypt/Rab-GAP domain of gyp1p"/>
    <property type="match status" value="2"/>
</dbReference>
<evidence type="ECO:0000256" key="12">
    <source>
        <dbReference type="ARBA" id="ARBA00042228"/>
    </source>
</evidence>
<dbReference type="InterPro" id="IPR000008">
    <property type="entry name" value="C2_dom"/>
</dbReference>
<dbReference type="EC" id="3.1.4.4" evidence="4"/>
<dbReference type="PANTHER" id="PTHR18896:SF193">
    <property type="entry name" value="PHOSPHOLIPASE D"/>
    <property type="match status" value="1"/>
</dbReference>
<dbReference type="Pfam" id="PF00566">
    <property type="entry name" value="RabGAP-TBC"/>
    <property type="match status" value="1"/>
</dbReference>
<evidence type="ECO:0000256" key="4">
    <source>
        <dbReference type="ARBA" id="ARBA00012027"/>
    </source>
</evidence>
<dbReference type="SMART" id="SM00239">
    <property type="entry name" value="C2"/>
    <property type="match status" value="1"/>
</dbReference>
<evidence type="ECO:0000256" key="13">
    <source>
        <dbReference type="ARBA" id="ARBA00042781"/>
    </source>
</evidence>
<dbReference type="GO" id="GO:0004630">
    <property type="term" value="F:phospholipase D activity"/>
    <property type="evidence" value="ECO:0007669"/>
    <property type="project" value="UniProtKB-EC"/>
</dbReference>
<name>A0A2N9IA72_FAGSY</name>
<dbReference type="PROSITE" id="PS50035">
    <property type="entry name" value="PLD"/>
    <property type="match status" value="2"/>
</dbReference>
<dbReference type="SMART" id="SM00164">
    <property type="entry name" value="TBC"/>
    <property type="match status" value="1"/>
</dbReference>
<evidence type="ECO:0000259" key="14">
    <source>
        <dbReference type="PROSITE" id="PS50004"/>
    </source>
</evidence>
<dbReference type="EMBL" id="OIVN01005112">
    <property type="protein sequence ID" value="SPD20949.1"/>
    <property type="molecule type" value="Genomic_DNA"/>
</dbReference>
<keyword evidence="5" id="KW-0479">Metal-binding</keyword>
<dbReference type="InterPro" id="IPR000195">
    <property type="entry name" value="Rab-GAP-TBC_dom"/>
</dbReference>
<keyword evidence="8" id="KW-0106">Calcium</keyword>
<evidence type="ECO:0000256" key="9">
    <source>
        <dbReference type="ARBA" id="ARBA00022963"/>
    </source>
</evidence>
<feature type="domain" description="PLD phosphodiesterase" evidence="15">
    <location>
        <begin position="1087"/>
        <end position="1114"/>
    </location>
</feature>
<evidence type="ECO:0000256" key="1">
    <source>
        <dbReference type="ARBA" id="ARBA00000798"/>
    </source>
</evidence>
<dbReference type="SMART" id="SM00155">
    <property type="entry name" value="PLDc"/>
    <property type="match status" value="2"/>
</dbReference>
<keyword evidence="9" id="KW-0442">Lipid degradation</keyword>
<evidence type="ECO:0000256" key="7">
    <source>
        <dbReference type="ARBA" id="ARBA00022801"/>
    </source>
</evidence>
<sequence length="1241" mass="141525">MIKGKLKIQIPDKARRVFPDRLGSLVAGFDGREDEYGGGSDLIVFEPGEELETFQPNGSDIREGKDVEIFDKESDVVVRPRPDKDGAGQVTTLQVIAVDEKRSDLEYELSQPEINLEKLQRIASTGLPDGGGLRATAWKLLLGYLPPSRDQWEKELTENRQKYAKLKEELLLSPSEFTRRKEEAFSSNDQLVEVDVDGPLRRHEISQEDHPLSLGKASAWHQYFQEAMKNILLLFAKLNPAIRYVQGMNEVLAPIYYVFSTDPNEKNAANAEADSFSCFVRLLSDSVDHFCQQLDNSAVGILSTLSRLLELLKANDEELWRHLEFTTKVKPQFYAFRWITLLLTQEFNFQPIMRIWDCLLSNPFGVQDMLLRVCCAMLLCVKSRLLSGDFVANLKLLQHYPDINIEHLLRVAQDLSPDTSSYRFQGGLCSVEISRVMAQTLLHGTLHATIYEVDKFSGKGCCMFFCKNIETLGYGKGTSKLYATVDIENAGVARTRLVENESCNPQWSESFHIYCAHKASYIVFSIKEGNHIGARVIGRAYMPVEEIVNGAEVDRWVKILNSKHKPLRGVPKIHVKLQFVDVTRECNWSRGIRSPKFPGVPYTFFTQRHGCTVTLYQDAHIPNKFIPEIPLAGGKHYQPQRCWEDIFDAISKAKHLIYITGWSVYTKITLVRDLRRQKAGGELTLGELLTKKASEGVRVLMLVWNDRTSVKLLKKDGVMATHDEDTESYFHNTKVHCVLCPRNPGNGESIVQDLEVSTMFTHHQKIVVVDSEMPNRKCEKRRIVSFIGGIDLCDGRYDTPFHSIFRTLDTAHHDDFHQPNFAGASINKGGPREPWHDIHCRLEGPIAWDVLFNFEQRWRKQGVKDLLLQLRELDDIFIAPSPVMSPEDHETWNVQLFRSIDGGAAFGFPDAPEDVIRAGLVTWKDNVIDRSIQDAYINAIRRAKNFIYIENQYFLGSSFCWSSRDPIKVEEVGAVHLIPKELSLKIVSKIEAGERFTVYVVIPMWPEGIPESASVQAILDWQNRTMEMIYKDIIQALQTKGLEANPKDYLTFFCLGNRERKKSGEHEPSEKPEHDTDYSRAQEARRFMIYVHAKMMIVDDEYIIIGSANINQRSMDGARDTEIAMGAYQPFHLATRQPARGQIHGFRMALWYEHLGMLDNSFLQPESVECVQRVNQIARKYWDLYSSETLDHDLPGHLLSYPIHITENGEVKELPGTEFFPDTKAKVVGSKSELLPPILTT</sequence>
<protein>
    <recommendedName>
        <fullName evidence="11">Phospholipase D alpha 1</fullName>
        <ecNumber evidence="4">3.1.4.4</ecNumber>
    </recommendedName>
    <alternativeName>
        <fullName evidence="12">Choline phosphatase 1</fullName>
    </alternativeName>
    <alternativeName>
        <fullName evidence="13">Phosphatidylcholine-hydrolyzing phospholipase D 1</fullName>
    </alternativeName>
</protein>